<accession>A0A2A5SY36</accession>
<organism evidence="1 2">
    <name type="scientific">Lactococcus cremoris subsp. tructae</name>
    <dbReference type="NCBI Taxonomy" id="542833"/>
    <lineage>
        <taxon>Bacteria</taxon>
        <taxon>Bacillati</taxon>
        <taxon>Bacillota</taxon>
        <taxon>Bacilli</taxon>
        <taxon>Lactobacillales</taxon>
        <taxon>Streptococcaceae</taxon>
        <taxon>Lactococcus</taxon>
    </lineage>
</organism>
<reference evidence="1 2" key="1">
    <citation type="submission" date="2014-12" db="EMBL/GenBank/DDBJ databases">
        <title>Draft genome sequences of 10 type strains of Lactococcus.</title>
        <authorList>
            <person name="Sun Z."/>
            <person name="Zhong Z."/>
            <person name="Liu W."/>
            <person name="Zhang W."/>
            <person name="Zhang H."/>
        </authorList>
    </citation>
    <scope>NUCLEOTIDE SEQUENCE [LARGE SCALE GENOMIC DNA]</scope>
    <source>
        <strain evidence="1 2">DSM 21502</strain>
    </source>
</reference>
<evidence type="ECO:0000313" key="2">
    <source>
        <dbReference type="Proteomes" id="UP000218711"/>
    </source>
</evidence>
<evidence type="ECO:0000313" key="1">
    <source>
        <dbReference type="EMBL" id="PCS20817.1"/>
    </source>
</evidence>
<proteinExistence type="predicted"/>
<dbReference type="Proteomes" id="UP000218711">
    <property type="component" value="Unassembled WGS sequence"/>
</dbReference>
<name>A0A2A5SY36_LACLC</name>
<gene>
    <name evidence="1" type="ORF">RU92_GL000465</name>
</gene>
<sequence>MSSAQAFLKRVQEKYTVTQLTGYSQGGYMLKVGAEAHIPTTVFNGWFRYADLTKAERDYIESHREMFVNFRHTNDDTVRYLDANMVGDDLGTIVWIDGSSHDLSSWNFDSKGNLIDEKGHVYKLPKNVDVEKSIEGMGKQFEVQMSLLSDLRTRFTASGGGLSSSEKIYLDDAKALAIVSTASSEFELAMSNVMKNYQDGIKESEKLWNKTVNKARSMGNLLENWEIHEALEMVGFTHENIVGFPTGQYQNKIDKVRKMSDKFKNIEGEIKGKISELVARDSELAQQLKG</sequence>
<dbReference type="EMBL" id="JXKC01000001">
    <property type="protein sequence ID" value="PCS20817.1"/>
    <property type="molecule type" value="Genomic_DNA"/>
</dbReference>
<comment type="caution">
    <text evidence="1">The sequence shown here is derived from an EMBL/GenBank/DDBJ whole genome shotgun (WGS) entry which is preliminary data.</text>
</comment>
<dbReference type="AlphaFoldDB" id="A0A2A5SY36"/>
<protein>
    <submittedName>
        <fullName evidence="1">Uncharacterized protein</fullName>
    </submittedName>
</protein>